<keyword evidence="2" id="KW-0812">Transmembrane</keyword>
<reference evidence="3 4" key="1">
    <citation type="submission" date="2020-08" db="EMBL/GenBank/DDBJ databases">
        <title>A Genomic Blueprint of the Chicken Gut Microbiome.</title>
        <authorList>
            <person name="Gilroy R."/>
            <person name="Ravi A."/>
            <person name="Getino M."/>
            <person name="Pursley I."/>
            <person name="Horton D.L."/>
            <person name="Alikhan N.-F."/>
            <person name="Baker D."/>
            <person name="Gharbi K."/>
            <person name="Hall N."/>
            <person name="Watson M."/>
            <person name="Adriaenssens E.M."/>
            <person name="Foster-Nyarko E."/>
            <person name="Jarju S."/>
            <person name="Secka A."/>
            <person name="Antonio M."/>
            <person name="Oren A."/>
            <person name="Chaudhuri R."/>
            <person name="La Ragione R.M."/>
            <person name="Hildebrand F."/>
            <person name="Pallen M.J."/>
        </authorList>
    </citation>
    <scope>NUCLEOTIDE SEQUENCE [LARGE SCALE GENOMIC DNA]</scope>
    <source>
        <strain evidence="3 4">Sa1CUA4</strain>
    </source>
</reference>
<evidence type="ECO:0008006" key="5">
    <source>
        <dbReference type="Google" id="ProtNLM"/>
    </source>
</evidence>
<keyword evidence="2" id="KW-1133">Transmembrane helix</keyword>
<feature type="region of interest" description="Disordered" evidence="1">
    <location>
        <begin position="62"/>
        <end position="87"/>
    </location>
</feature>
<dbReference type="EMBL" id="JACSPM010000004">
    <property type="protein sequence ID" value="MBD8024391.1"/>
    <property type="molecule type" value="Genomic_DNA"/>
</dbReference>
<keyword evidence="4" id="KW-1185">Reference proteome</keyword>
<sequence>MRKYLFGTGLMTAITGGLTLLRGMREDAPFTWRTALGWLSWAISVALVIGAIVDVRRASRGGVIDPDSPVHGQEKKLQQNRLKRERR</sequence>
<evidence type="ECO:0000313" key="3">
    <source>
        <dbReference type="EMBL" id="MBD8024391.1"/>
    </source>
</evidence>
<accession>A0ABR8X4Y5</accession>
<name>A0ABR8X4Y5_9MICO</name>
<evidence type="ECO:0000313" key="4">
    <source>
        <dbReference type="Proteomes" id="UP000602532"/>
    </source>
</evidence>
<keyword evidence="2" id="KW-0472">Membrane</keyword>
<organism evidence="3 4">
    <name type="scientific">Microbacterium gallinarum</name>
    <dbReference type="NCBI Taxonomy" id="2762209"/>
    <lineage>
        <taxon>Bacteria</taxon>
        <taxon>Bacillati</taxon>
        <taxon>Actinomycetota</taxon>
        <taxon>Actinomycetes</taxon>
        <taxon>Micrococcales</taxon>
        <taxon>Microbacteriaceae</taxon>
        <taxon>Microbacterium</taxon>
    </lineage>
</organism>
<feature type="transmembrane region" description="Helical" evidence="2">
    <location>
        <begin position="35"/>
        <end position="53"/>
    </location>
</feature>
<evidence type="ECO:0000256" key="1">
    <source>
        <dbReference type="SAM" id="MobiDB-lite"/>
    </source>
</evidence>
<dbReference type="Proteomes" id="UP000602532">
    <property type="component" value="Unassembled WGS sequence"/>
</dbReference>
<gene>
    <name evidence="3" type="ORF">H9622_12430</name>
</gene>
<comment type="caution">
    <text evidence="3">The sequence shown here is derived from an EMBL/GenBank/DDBJ whole genome shotgun (WGS) entry which is preliminary data.</text>
</comment>
<proteinExistence type="predicted"/>
<evidence type="ECO:0000256" key="2">
    <source>
        <dbReference type="SAM" id="Phobius"/>
    </source>
</evidence>
<protein>
    <recommendedName>
        <fullName evidence="5">NADH:ubiquinone oxidoreductase</fullName>
    </recommendedName>
</protein>
<dbReference type="RefSeq" id="WP_191766733.1">
    <property type="nucleotide sequence ID" value="NZ_JACSPM010000004.1"/>
</dbReference>